<dbReference type="RefSeq" id="WP_207680650.1">
    <property type="nucleotide sequence ID" value="NZ_CP061800.1"/>
</dbReference>
<protein>
    <recommendedName>
        <fullName evidence="3">Peptidase A2 domain-containing protein</fullName>
    </recommendedName>
</protein>
<dbReference type="InterPro" id="IPR021109">
    <property type="entry name" value="Peptidase_aspartic_dom_sf"/>
</dbReference>
<dbReference type="GO" id="GO:0004190">
    <property type="term" value="F:aspartic-type endopeptidase activity"/>
    <property type="evidence" value="ECO:0007669"/>
    <property type="project" value="InterPro"/>
</dbReference>
<keyword evidence="2" id="KW-1185">Reference proteome</keyword>
<evidence type="ECO:0000313" key="2">
    <source>
        <dbReference type="Proteomes" id="UP000663722"/>
    </source>
</evidence>
<dbReference type="Proteomes" id="UP000663722">
    <property type="component" value="Chromosome"/>
</dbReference>
<evidence type="ECO:0008006" key="3">
    <source>
        <dbReference type="Google" id="ProtNLM"/>
    </source>
</evidence>
<dbReference type="AlphaFoldDB" id="A0A975BZS3"/>
<accession>A0A975BZS3</accession>
<proteinExistence type="predicted"/>
<dbReference type="InterPro" id="IPR001969">
    <property type="entry name" value="Aspartic_peptidase_AS"/>
</dbReference>
<dbReference type="EMBL" id="CP061800">
    <property type="protein sequence ID" value="QTA93952.1"/>
    <property type="molecule type" value="Genomic_DNA"/>
</dbReference>
<evidence type="ECO:0000313" key="1">
    <source>
        <dbReference type="EMBL" id="QTA93952.1"/>
    </source>
</evidence>
<organism evidence="1 2">
    <name type="scientific">Desulfonema magnum</name>
    <dbReference type="NCBI Taxonomy" id="45655"/>
    <lineage>
        <taxon>Bacteria</taxon>
        <taxon>Pseudomonadati</taxon>
        <taxon>Thermodesulfobacteriota</taxon>
        <taxon>Desulfobacteria</taxon>
        <taxon>Desulfobacterales</taxon>
        <taxon>Desulfococcaceae</taxon>
        <taxon>Desulfonema</taxon>
    </lineage>
</organism>
<dbReference type="Gene3D" id="2.40.70.10">
    <property type="entry name" value="Acid Proteases"/>
    <property type="match status" value="1"/>
</dbReference>
<name>A0A975BZS3_9BACT</name>
<dbReference type="KEGG" id="dmm:dnm_100620"/>
<dbReference type="GO" id="GO:0006508">
    <property type="term" value="P:proteolysis"/>
    <property type="evidence" value="ECO:0007669"/>
    <property type="project" value="InterPro"/>
</dbReference>
<gene>
    <name evidence="1" type="ORF">dnm_100620</name>
</gene>
<dbReference type="PROSITE" id="PS00141">
    <property type="entry name" value="ASP_PROTEASE"/>
    <property type="match status" value="1"/>
</dbReference>
<reference evidence="1" key="1">
    <citation type="journal article" date="2021" name="Microb. Physiol.">
        <title>Proteogenomic Insights into the Physiology of Marine, Sulfate-Reducing, Filamentous Desulfonema limicola and Desulfonema magnum.</title>
        <authorList>
            <person name="Schnaars V."/>
            <person name="Wohlbrand L."/>
            <person name="Scheve S."/>
            <person name="Hinrichs C."/>
            <person name="Reinhardt R."/>
            <person name="Rabus R."/>
        </authorList>
    </citation>
    <scope>NUCLEOTIDE SEQUENCE</scope>
    <source>
        <strain evidence="1">4be13</strain>
    </source>
</reference>
<sequence length="131" mass="14588">MYKKLLIRYLQGGLPFLPITLTHTTRSAEVSALVDSGSTVNVLPYGIGIQLGLIWENQNFPMPHLVGILQDTPAFGVLLTGEIDPFEPVALAFAWVKSNNVPVILGQVNFFSEFDVYFFGSRKIFDIMPKQ</sequence>